<evidence type="ECO:0000256" key="1">
    <source>
        <dbReference type="ARBA" id="ARBA00010233"/>
    </source>
</evidence>
<keyword evidence="4" id="KW-0378">Hydrolase</keyword>
<feature type="domain" description="LD-carboxypeptidase C-terminal" evidence="9">
    <location>
        <begin position="217"/>
        <end position="333"/>
    </location>
</feature>
<dbReference type="InterPro" id="IPR027461">
    <property type="entry name" value="Carboxypeptidase_A_C_sf"/>
</dbReference>
<keyword evidence="7" id="KW-0732">Signal</keyword>
<dbReference type="GO" id="GO:0006508">
    <property type="term" value="P:proteolysis"/>
    <property type="evidence" value="ECO:0007669"/>
    <property type="project" value="UniProtKB-KW"/>
</dbReference>
<gene>
    <name evidence="10" type="ORF">AsFPU1_2536</name>
</gene>
<keyword evidence="11" id="KW-1185">Reference proteome</keyword>
<evidence type="ECO:0000313" key="11">
    <source>
        <dbReference type="Proteomes" id="UP000287247"/>
    </source>
</evidence>
<evidence type="ECO:0000256" key="4">
    <source>
        <dbReference type="ARBA" id="ARBA00022801"/>
    </source>
</evidence>
<dbReference type="PANTHER" id="PTHR30237">
    <property type="entry name" value="MURAMOYLTETRAPEPTIDE CARBOXYPEPTIDASE"/>
    <property type="match status" value="1"/>
</dbReference>
<dbReference type="InterPro" id="IPR040921">
    <property type="entry name" value="Peptidase_S66C"/>
</dbReference>
<dbReference type="Pfam" id="PF17676">
    <property type="entry name" value="Peptidase_S66C"/>
    <property type="match status" value="1"/>
</dbReference>
<accession>A0A401IIR8</accession>
<dbReference type="Pfam" id="PF02016">
    <property type="entry name" value="Peptidase_S66"/>
    <property type="match status" value="1"/>
</dbReference>
<protein>
    <submittedName>
        <fullName evidence="10">Peptidase</fullName>
    </submittedName>
</protein>
<dbReference type="OrthoDB" id="9807329at2"/>
<evidence type="ECO:0000256" key="2">
    <source>
        <dbReference type="ARBA" id="ARBA00022645"/>
    </source>
</evidence>
<evidence type="ECO:0000256" key="5">
    <source>
        <dbReference type="ARBA" id="ARBA00022825"/>
    </source>
</evidence>
<dbReference type="Gene3D" id="3.50.30.60">
    <property type="entry name" value="LD-carboxypeptidase A C-terminal domain-like"/>
    <property type="match status" value="1"/>
</dbReference>
<dbReference type="PANTHER" id="PTHR30237:SF2">
    <property type="entry name" value="MUREIN TETRAPEPTIDE CARBOXYPEPTIDASE"/>
    <property type="match status" value="1"/>
</dbReference>
<evidence type="ECO:0000313" key="10">
    <source>
        <dbReference type="EMBL" id="GBF81124.1"/>
    </source>
</evidence>
<dbReference type="PIRSF" id="PIRSF028757">
    <property type="entry name" value="LD-carboxypeptidase"/>
    <property type="match status" value="1"/>
</dbReference>
<feature type="signal peptide" evidence="7">
    <location>
        <begin position="1"/>
        <end position="28"/>
    </location>
</feature>
<feature type="domain" description="LD-carboxypeptidase N-terminal" evidence="8">
    <location>
        <begin position="45"/>
        <end position="162"/>
    </location>
</feature>
<dbReference type="GO" id="GO:0008236">
    <property type="term" value="F:serine-type peptidase activity"/>
    <property type="evidence" value="ECO:0007669"/>
    <property type="project" value="UniProtKB-KW"/>
</dbReference>
<dbReference type="GO" id="GO:0004180">
    <property type="term" value="F:carboxypeptidase activity"/>
    <property type="evidence" value="ECO:0007669"/>
    <property type="project" value="UniProtKB-KW"/>
</dbReference>
<dbReference type="EMBL" id="BDQK01000013">
    <property type="protein sequence ID" value="GBF81124.1"/>
    <property type="molecule type" value="Genomic_DNA"/>
</dbReference>
<dbReference type="RefSeq" id="WP_124976742.1">
    <property type="nucleotide sequence ID" value="NZ_BDQK01000013.1"/>
</dbReference>
<keyword evidence="3" id="KW-0645">Protease</keyword>
<keyword evidence="5" id="KW-0720">Serine protease</keyword>
<feature type="active site" description="Charge relay system" evidence="6">
    <location>
        <position position="318"/>
    </location>
</feature>
<dbReference type="InterPro" id="IPR027478">
    <property type="entry name" value="LdcA_N"/>
</dbReference>
<dbReference type="InterPro" id="IPR003507">
    <property type="entry name" value="S66_fam"/>
</dbReference>
<dbReference type="SUPFAM" id="SSF141986">
    <property type="entry name" value="LD-carboxypeptidase A C-terminal domain-like"/>
    <property type="match status" value="1"/>
</dbReference>
<feature type="active site" description="Nucleophile" evidence="6">
    <location>
        <position position="142"/>
    </location>
</feature>
<sequence length="348" mass="37894">MAVNRRQFLTISLTSLASLTYLSQPVMSANSSIIKPKRLKAGAGVGLISPAGATFIKEDIEIVKEAVKSLGLIPYTAPHLLDKYGYLGGKDKDRAGDINQFFADPNIEILLPIRGGWGCARILPYLDYNLIQKNPKIIIGFSDLTALIIGIYAKTGLVTFHGPNGFSSWRTEQVDSFKQVLFLGNKVTYKNQPDGDDANRLMTVKNRITTITPGTAKGKLIGGNLAVLSGILGSPYVPDFKNYILFVEDVGENIYRIDRFLTHLKIAGILDKLSGFIFGQCTNCLPDADYASLTLEEVLEDHIKPLGIPAWSGAQIGHLENIITFPIGINVEINANQGTITLLESAVN</sequence>
<comment type="similarity">
    <text evidence="1">Belongs to the peptidase S66 family.</text>
</comment>
<dbReference type="InterPro" id="IPR040449">
    <property type="entry name" value="Peptidase_S66_N"/>
</dbReference>
<name>A0A401IIR8_APHSA</name>
<dbReference type="SUPFAM" id="SSF52317">
    <property type="entry name" value="Class I glutamine amidotransferase-like"/>
    <property type="match status" value="1"/>
</dbReference>
<feature type="chain" id="PRO_5019409379" evidence="7">
    <location>
        <begin position="29"/>
        <end position="348"/>
    </location>
</feature>
<evidence type="ECO:0000256" key="6">
    <source>
        <dbReference type="PIRSR" id="PIRSR028757-1"/>
    </source>
</evidence>
<dbReference type="InterPro" id="IPR029062">
    <property type="entry name" value="Class_I_gatase-like"/>
</dbReference>
<proteinExistence type="inferred from homology"/>
<organism evidence="10 11">
    <name type="scientific">Aphanothece sacrum FPU1</name>
    <dbReference type="NCBI Taxonomy" id="1920663"/>
    <lineage>
        <taxon>Bacteria</taxon>
        <taxon>Bacillati</taxon>
        <taxon>Cyanobacteriota</taxon>
        <taxon>Cyanophyceae</taxon>
        <taxon>Oscillatoriophycideae</taxon>
        <taxon>Chroococcales</taxon>
        <taxon>Aphanothecaceae</taxon>
        <taxon>Aphanothece</taxon>
    </lineage>
</organism>
<dbReference type="CDD" id="cd07025">
    <property type="entry name" value="Peptidase_S66"/>
    <property type="match status" value="1"/>
</dbReference>
<keyword evidence="2" id="KW-0121">Carboxypeptidase</keyword>
<dbReference type="Proteomes" id="UP000287247">
    <property type="component" value="Unassembled WGS sequence"/>
</dbReference>
<evidence type="ECO:0000256" key="7">
    <source>
        <dbReference type="SAM" id="SignalP"/>
    </source>
</evidence>
<evidence type="ECO:0000259" key="8">
    <source>
        <dbReference type="Pfam" id="PF02016"/>
    </source>
</evidence>
<dbReference type="AlphaFoldDB" id="A0A401IIR8"/>
<feature type="active site" description="Charge relay system" evidence="6">
    <location>
        <position position="248"/>
    </location>
</feature>
<reference evidence="11" key="1">
    <citation type="submission" date="2017-05" db="EMBL/GenBank/DDBJ databases">
        <title>Physiological properties and genetic analysis related to exopolysaccharide production of fresh-water unicellular cyanobacterium Aphanothece sacrum, Suizenji Nori, that has been cultured as a food source in Japan.</title>
        <authorList>
            <person name="Kanesaki Y."/>
            <person name="Yoshikawa S."/>
            <person name="Ohki K."/>
        </authorList>
    </citation>
    <scope>NUCLEOTIDE SEQUENCE [LARGE SCALE GENOMIC DNA]</scope>
    <source>
        <strain evidence="11">FPU1</strain>
    </source>
</reference>
<dbReference type="Gene3D" id="3.40.50.10740">
    <property type="entry name" value="Class I glutamine amidotransferase-like"/>
    <property type="match status" value="1"/>
</dbReference>
<evidence type="ECO:0000256" key="3">
    <source>
        <dbReference type="ARBA" id="ARBA00022670"/>
    </source>
</evidence>
<evidence type="ECO:0000259" key="9">
    <source>
        <dbReference type="Pfam" id="PF17676"/>
    </source>
</evidence>
<comment type="caution">
    <text evidence="10">The sequence shown here is derived from an EMBL/GenBank/DDBJ whole genome shotgun (WGS) entry which is preliminary data.</text>
</comment>